<feature type="non-terminal residue" evidence="3">
    <location>
        <position position="256"/>
    </location>
</feature>
<evidence type="ECO:0000313" key="3">
    <source>
        <dbReference type="EMBL" id="KKL49013.1"/>
    </source>
</evidence>
<dbReference type="Pfam" id="PF01627">
    <property type="entry name" value="Hpt"/>
    <property type="match status" value="1"/>
</dbReference>
<evidence type="ECO:0000259" key="2">
    <source>
        <dbReference type="PROSITE" id="PS50894"/>
    </source>
</evidence>
<dbReference type="SMART" id="SM00073">
    <property type="entry name" value="HPT"/>
    <property type="match status" value="1"/>
</dbReference>
<protein>
    <recommendedName>
        <fullName evidence="2">HPt domain-containing protein</fullName>
    </recommendedName>
</protein>
<dbReference type="GO" id="GO:0000160">
    <property type="term" value="P:phosphorelay signal transduction system"/>
    <property type="evidence" value="ECO:0007669"/>
    <property type="project" value="InterPro"/>
</dbReference>
<dbReference type="CDD" id="cd00088">
    <property type="entry name" value="HPT"/>
    <property type="match status" value="1"/>
</dbReference>
<dbReference type="InterPro" id="IPR036641">
    <property type="entry name" value="HPT_dom_sf"/>
</dbReference>
<dbReference type="AlphaFoldDB" id="A0A0F9CI91"/>
<name>A0A0F9CI91_9ZZZZ</name>
<evidence type="ECO:0000256" key="1">
    <source>
        <dbReference type="SAM" id="MobiDB-lite"/>
    </source>
</evidence>
<dbReference type="PROSITE" id="PS50894">
    <property type="entry name" value="HPT"/>
    <property type="match status" value="1"/>
</dbReference>
<sequence>MTKCVRPGKEREMTSEPREPTPADRRPTISRKEKVADSLVDLSVELSAAGAGPARAAETAAELERIISGLPRTSAEAGEMLALALGALRAAGADGVSDPSEVMRAVAGVLTAAARRLAGEDAEPQADSPQHPVNVLRAILEAKGAEGATLPEAQTSLPGAPADKHQPAREPDRLPADTDMEILEEFVVECLEHISGIEAALLEVGDAPGDAERINAIFRGFHTIKGSANMLGLDRIQELARLAEDILVGARNGDIR</sequence>
<comment type="caution">
    <text evidence="3">The sequence shown here is derived from an EMBL/GenBank/DDBJ whole genome shotgun (WGS) entry which is preliminary data.</text>
</comment>
<dbReference type="InterPro" id="IPR008207">
    <property type="entry name" value="Sig_transdc_His_kin_Hpt_dom"/>
</dbReference>
<proteinExistence type="predicted"/>
<feature type="domain" description="HPt" evidence="2">
    <location>
        <begin position="175"/>
        <end position="256"/>
    </location>
</feature>
<gene>
    <name evidence="3" type="ORF">LCGC14_2319750</name>
</gene>
<feature type="region of interest" description="Disordered" evidence="1">
    <location>
        <begin position="152"/>
        <end position="172"/>
    </location>
</feature>
<organism evidence="3">
    <name type="scientific">marine sediment metagenome</name>
    <dbReference type="NCBI Taxonomy" id="412755"/>
    <lineage>
        <taxon>unclassified sequences</taxon>
        <taxon>metagenomes</taxon>
        <taxon>ecological metagenomes</taxon>
    </lineage>
</organism>
<reference evidence="3" key="1">
    <citation type="journal article" date="2015" name="Nature">
        <title>Complex archaea that bridge the gap between prokaryotes and eukaryotes.</title>
        <authorList>
            <person name="Spang A."/>
            <person name="Saw J.H."/>
            <person name="Jorgensen S.L."/>
            <person name="Zaremba-Niedzwiedzka K."/>
            <person name="Martijn J."/>
            <person name="Lind A.E."/>
            <person name="van Eijk R."/>
            <person name="Schleper C."/>
            <person name="Guy L."/>
            <person name="Ettema T.J."/>
        </authorList>
    </citation>
    <scope>NUCLEOTIDE SEQUENCE</scope>
</reference>
<feature type="compositionally biased region" description="Basic and acidic residues" evidence="1">
    <location>
        <begin position="162"/>
        <end position="172"/>
    </location>
</feature>
<feature type="region of interest" description="Disordered" evidence="1">
    <location>
        <begin position="1"/>
        <end position="34"/>
    </location>
</feature>
<dbReference type="PANTHER" id="PTHR43395">
    <property type="entry name" value="SENSOR HISTIDINE KINASE CHEA"/>
    <property type="match status" value="1"/>
</dbReference>
<accession>A0A0F9CI91</accession>
<dbReference type="Gene3D" id="1.20.120.160">
    <property type="entry name" value="HPT domain"/>
    <property type="match status" value="1"/>
</dbReference>
<dbReference type="PANTHER" id="PTHR43395:SF10">
    <property type="entry name" value="CHEMOTAXIS PROTEIN CHEA"/>
    <property type="match status" value="1"/>
</dbReference>
<dbReference type="SUPFAM" id="SSF47226">
    <property type="entry name" value="Histidine-containing phosphotransfer domain, HPT domain"/>
    <property type="match status" value="1"/>
</dbReference>
<feature type="compositionally biased region" description="Basic and acidic residues" evidence="1">
    <location>
        <begin position="7"/>
        <end position="34"/>
    </location>
</feature>
<dbReference type="InterPro" id="IPR051315">
    <property type="entry name" value="Bact_Chemotaxis_CheA"/>
</dbReference>
<dbReference type="EMBL" id="LAZR01033115">
    <property type="protein sequence ID" value="KKL49013.1"/>
    <property type="molecule type" value="Genomic_DNA"/>
</dbReference>